<keyword evidence="1" id="KW-1133">Transmembrane helix</keyword>
<dbReference type="InterPro" id="IPR012902">
    <property type="entry name" value="N_methyl_site"/>
</dbReference>
<dbReference type="InterPro" id="IPR031982">
    <property type="entry name" value="PilE-like"/>
</dbReference>
<dbReference type="Pfam" id="PF16732">
    <property type="entry name" value="ComP_DUS"/>
    <property type="match status" value="1"/>
</dbReference>
<accession>A0A3E1RI09</accession>
<evidence type="ECO:0000313" key="2">
    <source>
        <dbReference type="EMBL" id="RFO98871.1"/>
    </source>
</evidence>
<evidence type="ECO:0000256" key="1">
    <source>
        <dbReference type="SAM" id="Phobius"/>
    </source>
</evidence>
<keyword evidence="1" id="KW-0472">Membrane</keyword>
<dbReference type="RefSeq" id="WP_117173877.1">
    <property type="nucleotide sequence ID" value="NZ_QFZK01000001.1"/>
</dbReference>
<reference evidence="2 3" key="1">
    <citation type="submission" date="2018-05" db="EMBL/GenBank/DDBJ databases">
        <title>Rhodoferax soyangensis sp.nov., isolated from an oligotrophic freshwater lake.</title>
        <authorList>
            <person name="Park M."/>
        </authorList>
    </citation>
    <scope>NUCLEOTIDE SEQUENCE [LARGE SCALE GENOMIC DNA]</scope>
    <source>
        <strain evidence="2 3">IMCC26218</strain>
    </source>
</reference>
<dbReference type="EMBL" id="QFZK01000001">
    <property type="protein sequence ID" value="RFO98871.1"/>
    <property type="molecule type" value="Genomic_DNA"/>
</dbReference>
<dbReference type="NCBIfam" id="TIGR02532">
    <property type="entry name" value="IV_pilin_GFxxxE"/>
    <property type="match status" value="1"/>
</dbReference>
<dbReference type="PROSITE" id="PS00409">
    <property type="entry name" value="PROKAR_NTER_METHYL"/>
    <property type="match status" value="1"/>
</dbReference>
<organism evidence="2 3">
    <name type="scientific">Rhodoferax lacus</name>
    <dbReference type="NCBI Taxonomy" id="2184758"/>
    <lineage>
        <taxon>Bacteria</taxon>
        <taxon>Pseudomonadati</taxon>
        <taxon>Pseudomonadota</taxon>
        <taxon>Betaproteobacteria</taxon>
        <taxon>Burkholderiales</taxon>
        <taxon>Comamonadaceae</taxon>
        <taxon>Rhodoferax</taxon>
    </lineage>
</organism>
<keyword evidence="1" id="KW-0812">Transmembrane</keyword>
<name>A0A3E1RI09_9BURK</name>
<protein>
    <recommendedName>
        <fullName evidence="4">Prepilin-type N-terminal cleavage/methylation domain-containing protein</fullName>
    </recommendedName>
</protein>
<feature type="transmembrane region" description="Helical" evidence="1">
    <location>
        <begin position="25"/>
        <end position="46"/>
    </location>
</feature>
<evidence type="ECO:0000313" key="3">
    <source>
        <dbReference type="Proteomes" id="UP000260665"/>
    </source>
</evidence>
<dbReference type="AlphaFoldDB" id="A0A3E1RI09"/>
<sequence length="174" mass="17995">MMIRTRAVQVGQSNRNKVSSFQSGGFSLVELMITVAIVAILSSVALPSYRQHIVRGSRVAAQAELLQLAALQEKIYLNSSSYAFGTSGVTANYSGTNAGGLGRSSGLTNDGRYDLSLVRLASSTSCSAAGSSATVSGAQTFVLMATPVSGSTQQGDGSICVTESGKRLWGTSAW</sequence>
<gene>
    <name evidence="2" type="ORF">DIC66_03095</name>
</gene>
<dbReference type="SUPFAM" id="SSF54523">
    <property type="entry name" value="Pili subunits"/>
    <property type="match status" value="1"/>
</dbReference>
<comment type="caution">
    <text evidence="2">The sequence shown here is derived from an EMBL/GenBank/DDBJ whole genome shotgun (WGS) entry which is preliminary data.</text>
</comment>
<dbReference type="OrthoDB" id="8592370at2"/>
<evidence type="ECO:0008006" key="4">
    <source>
        <dbReference type="Google" id="ProtNLM"/>
    </source>
</evidence>
<dbReference type="GO" id="GO:0043683">
    <property type="term" value="P:type IV pilus assembly"/>
    <property type="evidence" value="ECO:0007669"/>
    <property type="project" value="InterPro"/>
</dbReference>
<dbReference type="InterPro" id="IPR045584">
    <property type="entry name" value="Pilin-like"/>
</dbReference>
<dbReference type="Proteomes" id="UP000260665">
    <property type="component" value="Unassembled WGS sequence"/>
</dbReference>
<proteinExistence type="predicted"/>
<dbReference type="Pfam" id="PF07963">
    <property type="entry name" value="N_methyl"/>
    <property type="match status" value="1"/>
</dbReference>
<dbReference type="Gene3D" id="3.30.700.10">
    <property type="entry name" value="Glycoprotein, Type 4 Pilin"/>
    <property type="match status" value="1"/>
</dbReference>
<keyword evidence="3" id="KW-1185">Reference proteome</keyword>